<accession>A0A1M6W8W2</accession>
<evidence type="ECO:0000313" key="2">
    <source>
        <dbReference type="Proteomes" id="UP000184497"/>
    </source>
</evidence>
<evidence type="ECO:0000313" key="1">
    <source>
        <dbReference type="EMBL" id="SHK90193.1"/>
    </source>
</evidence>
<dbReference type="Gene3D" id="6.10.250.1510">
    <property type="match status" value="1"/>
</dbReference>
<proteinExistence type="predicted"/>
<dbReference type="Proteomes" id="UP000184497">
    <property type="component" value="Unassembled WGS sequence"/>
</dbReference>
<dbReference type="AlphaFoldDB" id="A0A1M6W8W2"/>
<dbReference type="InterPro" id="IPR019043">
    <property type="entry name" value="Restrct_endonuc_II_HindIII"/>
</dbReference>
<dbReference type="STRING" id="564117.SAMN05216369_3537"/>
<dbReference type="CDD" id="cd22330">
    <property type="entry name" value="HindIII-like"/>
    <property type="match status" value="1"/>
</dbReference>
<dbReference type="OrthoDB" id="977705at2"/>
<dbReference type="InterPro" id="IPR038373">
    <property type="entry name" value="Restrct_endonuc_II_HindIII_sf"/>
</dbReference>
<dbReference type="EMBL" id="FRAQ01000008">
    <property type="protein sequence ID" value="SHK90193.1"/>
    <property type="molecule type" value="Genomic_DNA"/>
</dbReference>
<name>A0A1M6W8W2_9GAMM</name>
<protein>
    <submittedName>
        <fullName evidence="1">Type II restriction enzyme</fullName>
    </submittedName>
</protein>
<dbReference type="Pfam" id="PF09518">
    <property type="entry name" value="RE_HindIII"/>
    <property type="match status" value="1"/>
</dbReference>
<keyword evidence="2" id="KW-1185">Reference proteome</keyword>
<reference evidence="2" key="1">
    <citation type="submission" date="2016-11" db="EMBL/GenBank/DDBJ databases">
        <authorList>
            <person name="Varghese N."/>
            <person name="Submissions S."/>
        </authorList>
    </citation>
    <scope>NUCLEOTIDE SEQUENCE [LARGE SCALE GENOMIC DNA]</scope>
    <source>
        <strain evidence="2">CGMCC 1.10835</strain>
    </source>
</reference>
<gene>
    <name evidence="1" type="ORF">SAMN05216369_3537</name>
</gene>
<organism evidence="1 2">
    <name type="scientific">Marinobacter antarcticus</name>
    <dbReference type="NCBI Taxonomy" id="564117"/>
    <lineage>
        <taxon>Bacteria</taxon>
        <taxon>Pseudomonadati</taxon>
        <taxon>Pseudomonadota</taxon>
        <taxon>Gammaproteobacteria</taxon>
        <taxon>Pseudomonadales</taxon>
        <taxon>Marinobacteraceae</taxon>
        <taxon>Marinobacter</taxon>
    </lineage>
</organism>
<dbReference type="RefSeq" id="WP_072799883.1">
    <property type="nucleotide sequence ID" value="NZ_FRAQ01000008.1"/>
</dbReference>
<dbReference type="Gene3D" id="3.40.91.70">
    <property type="entry name" value="Type II restriction endonuclease, HindIII"/>
    <property type="match status" value="1"/>
</dbReference>
<sequence length="305" mass="34353">MKYDVITQDQIDQRNYWIDEISRLSGNFGVDADKVENEINVEIEKTGITAVLGHLRLCGAIPESYGHDTSEEKLYSKYTDVVIHEAFSAMGLQSLVLKTRADVADVECVAEDYSFVADAKAFRLSRTAKNQKDFKVQAMDGWKHGKPYAIVVCPVYQLPSRSSQIYHQAATRSVCVGTYSHLAVLVQYAELVSKSKAIELLKELFISVESMNPSKDAPAYWQCLNRTMLGFDKKIRDLWREEKIASSESVNISREESLHFLASERERLMKMSKEQAISEILKSSKIGSKIKAVKSVCDNGLFGMV</sequence>